<proteinExistence type="predicted"/>
<protein>
    <submittedName>
        <fullName evidence="1">Uncharacterized protein</fullName>
    </submittedName>
</protein>
<accession>A0A2P2N9Z4</accession>
<reference evidence="1" key="1">
    <citation type="submission" date="2018-02" db="EMBL/GenBank/DDBJ databases">
        <title>Rhizophora mucronata_Transcriptome.</title>
        <authorList>
            <person name="Meera S.P."/>
            <person name="Sreeshan A."/>
            <person name="Augustine A."/>
        </authorList>
    </citation>
    <scope>NUCLEOTIDE SEQUENCE</scope>
    <source>
        <tissue evidence="1">Leaf</tissue>
    </source>
</reference>
<organism evidence="1">
    <name type="scientific">Rhizophora mucronata</name>
    <name type="common">Asiatic mangrove</name>
    <dbReference type="NCBI Taxonomy" id="61149"/>
    <lineage>
        <taxon>Eukaryota</taxon>
        <taxon>Viridiplantae</taxon>
        <taxon>Streptophyta</taxon>
        <taxon>Embryophyta</taxon>
        <taxon>Tracheophyta</taxon>
        <taxon>Spermatophyta</taxon>
        <taxon>Magnoliopsida</taxon>
        <taxon>eudicotyledons</taxon>
        <taxon>Gunneridae</taxon>
        <taxon>Pentapetalae</taxon>
        <taxon>rosids</taxon>
        <taxon>fabids</taxon>
        <taxon>Malpighiales</taxon>
        <taxon>Rhizophoraceae</taxon>
        <taxon>Rhizophora</taxon>
    </lineage>
</organism>
<dbReference type="EMBL" id="GGEC01058810">
    <property type="protein sequence ID" value="MBX39294.1"/>
    <property type="molecule type" value="Transcribed_RNA"/>
</dbReference>
<name>A0A2P2N9Z4_RHIMU</name>
<sequence>MFTFCPLNLQIQVFVPEETRQKADTIQSPVLYFRFTSYLF</sequence>
<evidence type="ECO:0000313" key="1">
    <source>
        <dbReference type="EMBL" id="MBX39294.1"/>
    </source>
</evidence>
<dbReference type="AlphaFoldDB" id="A0A2P2N9Z4"/>